<evidence type="ECO:0000313" key="2">
    <source>
        <dbReference type="Proteomes" id="UP000503162"/>
    </source>
</evidence>
<proteinExistence type="predicted"/>
<organism evidence="1 2">
    <name type="scientific">Hydrogenophaga crocea</name>
    <dbReference type="NCBI Taxonomy" id="2716225"/>
    <lineage>
        <taxon>Bacteria</taxon>
        <taxon>Pseudomonadati</taxon>
        <taxon>Pseudomonadota</taxon>
        <taxon>Betaproteobacteria</taxon>
        <taxon>Burkholderiales</taxon>
        <taxon>Comamonadaceae</taxon>
        <taxon>Hydrogenophaga</taxon>
    </lineage>
</organism>
<dbReference type="Proteomes" id="UP000503162">
    <property type="component" value="Chromosome"/>
</dbReference>
<reference evidence="1 2" key="1">
    <citation type="submission" date="2020-03" db="EMBL/GenBank/DDBJ databases">
        <title>Hydrogenophaga sp. nov. isolated from cyanobacterial mat.</title>
        <authorList>
            <person name="Thorat V."/>
            <person name="Kirdat K."/>
            <person name="Tiwarekar B."/>
            <person name="Costa E.D."/>
            <person name="Yadav A."/>
        </authorList>
    </citation>
    <scope>NUCLEOTIDE SEQUENCE [LARGE SCALE GENOMIC DNA]</scope>
    <source>
        <strain evidence="1 2">BA0156</strain>
    </source>
</reference>
<name>A0A6G8IDW3_9BURK</name>
<keyword evidence="2" id="KW-1185">Reference proteome</keyword>
<evidence type="ECO:0000313" key="1">
    <source>
        <dbReference type="EMBL" id="QIM51377.1"/>
    </source>
</evidence>
<dbReference type="AlphaFoldDB" id="A0A6G8IDW3"/>
<sequence length="168" mass="18097">MLNKTDKGRAELQPGQRTLGQRERAILLVADGRKSTASLHALFHGDGKAIVESLIAGGYLLDDRPPPAPAPSPGLAVQGSVDDFSGPRSLASARMFLFDLSDRMFAPRDRQMAERLRDALREARDAASMVAVGREMLAEIERIAGRERAQAVSARLAKLLPESAPLGV</sequence>
<dbReference type="EMBL" id="CP049989">
    <property type="protein sequence ID" value="QIM51377.1"/>
    <property type="molecule type" value="Genomic_DNA"/>
</dbReference>
<accession>A0A6G8IDW3</accession>
<dbReference type="RefSeq" id="WP_166224961.1">
    <property type="nucleotide sequence ID" value="NZ_CP049989.1"/>
</dbReference>
<dbReference type="KEGG" id="hcz:G9Q37_04125"/>
<protein>
    <submittedName>
        <fullName evidence="1">Uncharacterized protein</fullName>
    </submittedName>
</protein>
<gene>
    <name evidence="1" type="ORF">G9Q37_04125</name>
</gene>